<comment type="catalytic activity">
    <reaction evidence="8">
        <text>N-methylethanolamine phosphate + S-adenosyl-L-methionine = N,N-dimethylethanolamine phosphate + S-adenosyl-L-homocysteine + H(+)</text>
        <dbReference type="Rhea" id="RHEA:25321"/>
        <dbReference type="ChEBI" id="CHEBI:15378"/>
        <dbReference type="ChEBI" id="CHEBI:57781"/>
        <dbReference type="ChEBI" id="CHEBI:57856"/>
        <dbReference type="ChEBI" id="CHEBI:58641"/>
        <dbReference type="ChEBI" id="CHEBI:59789"/>
        <dbReference type="EC" id="2.1.1.103"/>
    </reaction>
    <physiologicalReaction direction="left-to-right" evidence="8">
        <dbReference type="Rhea" id="RHEA:25322"/>
    </physiologicalReaction>
</comment>
<dbReference type="Pfam" id="PF13649">
    <property type="entry name" value="Methyltransf_25"/>
    <property type="match status" value="1"/>
</dbReference>
<evidence type="ECO:0000256" key="6">
    <source>
        <dbReference type="ARBA" id="ARBA00047619"/>
    </source>
</evidence>
<evidence type="ECO:0000256" key="8">
    <source>
        <dbReference type="ARBA" id="ARBA00047841"/>
    </source>
</evidence>
<name>A0A8H6A6Y8_PETAA</name>
<dbReference type="EC" id="2.1.1.103" evidence="5"/>
<evidence type="ECO:0000256" key="4">
    <source>
        <dbReference type="ARBA" id="ARBA00022679"/>
    </source>
</evidence>
<dbReference type="PANTHER" id="PTHR44307:SF2">
    <property type="entry name" value="PHOSPHOETHANOLAMINE METHYLTRANSFERASE ISOFORM X1"/>
    <property type="match status" value="1"/>
</dbReference>
<dbReference type="InterPro" id="IPR041698">
    <property type="entry name" value="Methyltransf_25"/>
</dbReference>
<evidence type="ECO:0000256" key="5">
    <source>
        <dbReference type="ARBA" id="ARBA00035674"/>
    </source>
</evidence>
<comment type="pathway">
    <text evidence="1">Phospholipid metabolism; phosphatidylcholine biosynthesis.</text>
</comment>
<keyword evidence="3" id="KW-0489">Methyltransferase</keyword>
<organism evidence="10 11">
    <name type="scientific">Petromyces alliaceus</name>
    <name type="common">Aspergillus alliaceus</name>
    <dbReference type="NCBI Taxonomy" id="209559"/>
    <lineage>
        <taxon>Eukaryota</taxon>
        <taxon>Fungi</taxon>
        <taxon>Dikarya</taxon>
        <taxon>Ascomycota</taxon>
        <taxon>Pezizomycotina</taxon>
        <taxon>Eurotiomycetes</taxon>
        <taxon>Eurotiomycetidae</taxon>
        <taxon>Eurotiales</taxon>
        <taxon>Aspergillaceae</taxon>
        <taxon>Aspergillus</taxon>
        <taxon>Aspergillus subgen. Circumdati</taxon>
    </lineage>
</organism>
<dbReference type="CDD" id="cd02440">
    <property type="entry name" value="AdoMet_MTases"/>
    <property type="match status" value="1"/>
</dbReference>
<comment type="pathway">
    <text evidence="2">Lipid metabolism.</text>
</comment>
<dbReference type="Proteomes" id="UP000541154">
    <property type="component" value="Unassembled WGS sequence"/>
</dbReference>
<protein>
    <recommendedName>
        <fullName evidence="5">phosphoethanolamine N-methyltransferase</fullName>
        <ecNumber evidence="5">2.1.1.103</ecNumber>
    </recommendedName>
</protein>
<accession>A0A8H6A6Y8</accession>
<evidence type="ECO:0000256" key="3">
    <source>
        <dbReference type="ARBA" id="ARBA00022603"/>
    </source>
</evidence>
<keyword evidence="4" id="KW-0808">Transferase</keyword>
<dbReference type="Gene3D" id="3.40.50.150">
    <property type="entry name" value="Vaccinia Virus protein VP39"/>
    <property type="match status" value="1"/>
</dbReference>
<evidence type="ECO:0000256" key="7">
    <source>
        <dbReference type="ARBA" id="ARBA00047622"/>
    </source>
</evidence>
<sequence>MDIDAETLFVHLGKRYEGVFAESPNLKVLDAGSGTGKPVAHILSSAGHSVHGIGVSKEMVRIASSQVQGTFQIADMREFKPCAPFDAVFAVLSLFQLPPGELYSMRFKFSEWLQAGGTLVIGMKKPWMSHYTKETFFSEEGWRRLLADAGFAVEEDSSWLFSGKNSEACEVQHLFRTRKVEKVSTAESFMNYLKVKDMETIAELMEPNSSILTLGVPNNGVQGLGSKTEEFDGPVEDLPFSTGSFDAVLSAWKLDSASSLEKPVGELVRVVDTSSRQAQVVLLQGAPDSEVLKLLRGVAPAPFLNHQGSLLHSASNILADHSFGNLSFRRIHAHFEFLEQDRSERCKKAAEVLAGRWHKRRSSVRRDSSGTYVPVGTTFLGEWALN</sequence>
<evidence type="ECO:0000256" key="1">
    <source>
        <dbReference type="ARBA" id="ARBA00004969"/>
    </source>
</evidence>
<dbReference type="PANTHER" id="PTHR44307">
    <property type="entry name" value="PHOSPHOETHANOLAMINE METHYLTRANSFERASE"/>
    <property type="match status" value="1"/>
</dbReference>
<dbReference type="GO" id="GO:0032259">
    <property type="term" value="P:methylation"/>
    <property type="evidence" value="ECO:0007669"/>
    <property type="project" value="UniProtKB-KW"/>
</dbReference>
<dbReference type="AlphaFoldDB" id="A0A8H6A6Y8"/>
<comment type="catalytic activity">
    <reaction evidence="6">
        <text>N,N-dimethylethanolamine phosphate + S-adenosyl-L-methionine = phosphocholine + S-adenosyl-L-homocysteine + H(+)</text>
        <dbReference type="Rhea" id="RHEA:25325"/>
        <dbReference type="ChEBI" id="CHEBI:15378"/>
        <dbReference type="ChEBI" id="CHEBI:57856"/>
        <dbReference type="ChEBI" id="CHEBI:58641"/>
        <dbReference type="ChEBI" id="CHEBI:59789"/>
        <dbReference type="ChEBI" id="CHEBI:295975"/>
        <dbReference type="EC" id="2.1.1.103"/>
    </reaction>
    <physiologicalReaction direction="left-to-right" evidence="6">
        <dbReference type="Rhea" id="RHEA:25326"/>
    </physiologicalReaction>
</comment>
<dbReference type="SUPFAM" id="SSF53335">
    <property type="entry name" value="S-adenosyl-L-methionine-dependent methyltransferases"/>
    <property type="match status" value="1"/>
</dbReference>
<dbReference type="GO" id="GO:0000234">
    <property type="term" value="F:phosphoethanolamine N-methyltransferase activity"/>
    <property type="evidence" value="ECO:0007669"/>
    <property type="project" value="UniProtKB-EC"/>
</dbReference>
<comment type="caution">
    <text evidence="10">The sequence shown here is derived from an EMBL/GenBank/DDBJ whole genome shotgun (WGS) entry which is preliminary data.</text>
</comment>
<keyword evidence="11" id="KW-1185">Reference proteome</keyword>
<evidence type="ECO:0000313" key="10">
    <source>
        <dbReference type="EMBL" id="KAF5861715.1"/>
    </source>
</evidence>
<comment type="catalytic activity">
    <reaction evidence="7">
        <text>phosphoethanolamine + S-adenosyl-L-methionine = N-methylethanolamine phosphate + S-adenosyl-L-homocysteine + H(+)</text>
        <dbReference type="Rhea" id="RHEA:20365"/>
        <dbReference type="ChEBI" id="CHEBI:15378"/>
        <dbReference type="ChEBI" id="CHEBI:57781"/>
        <dbReference type="ChEBI" id="CHEBI:57856"/>
        <dbReference type="ChEBI" id="CHEBI:58190"/>
        <dbReference type="ChEBI" id="CHEBI:59789"/>
        <dbReference type="EC" id="2.1.1.103"/>
    </reaction>
    <physiologicalReaction direction="left-to-right" evidence="7">
        <dbReference type="Rhea" id="RHEA:20366"/>
    </physiologicalReaction>
</comment>
<feature type="domain" description="Methyltransferase" evidence="9">
    <location>
        <begin position="28"/>
        <end position="117"/>
    </location>
</feature>
<evidence type="ECO:0000259" key="9">
    <source>
        <dbReference type="Pfam" id="PF13649"/>
    </source>
</evidence>
<evidence type="ECO:0000313" key="11">
    <source>
        <dbReference type="Proteomes" id="UP000541154"/>
    </source>
</evidence>
<reference evidence="10 11" key="1">
    <citation type="submission" date="2019-04" db="EMBL/GenBank/DDBJ databases">
        <title>Aspergillus burnettii sp. nov., novel species from soil in southeast Queensland.</title>
        <authorList>
            <person name="Gilchrist C.L.M."/>
            <person name="Pitt J.I."/>
            <person name="Lange L."/>
            <person name="Lacey H.J."/>
            <person name="Vuong D."/>
            <person name="Midgley D.J."/>
            <person name="Greenfield P."/>
            <person name="Bradbury M."/>
            <person name="Lacey E."/>
            <person name="Busk P.K."/>
            <person name="Pilgaard B."/>
            <person name="Chooi Y.H."/>
            <person name="Piggott A.M."/>
        </authorList>
    </citation>
    <scope>NUCLEOTIDE SEQUENCE [LARGE SCALE GENOMIC DNA]</scope>
    <source>
        <strain evidence="10 11">FRR 5400</strain>
    </source>
</reference>
<dbReference type="EMBL" id="SPNV01000092">
    <property type="protein sequence ID" value="KAF5861715.1"/>
    <property type="molecule type" value="Genomic_DNA"/>
</dbReference>
<proteinExistence type="predicted"/>
<dbReference type="InterPro" id="IPR029063">
    <property type="entry name" value="SAM-dependent_MTases_sf"/>
</dbReference>
<gene>
    <name evidence="10" type="ORF">ETB97_012666</name>
</gene>
<evidence type="ECO:0000256" key="2">
    <source>
        <dbReference type="ARBA" id="ARBA00005189"/>
    </source>
</evidence>